<keyword evidence="3" id="KW-1185">Reference proteome</keyword>
<dbReference type="RefSeq" id="WP_264141465.1">
    <property type="nucleotide sequence ID" value="NZ_JAOYEY010000019.1"/>
</dbReference>
<evidence type="ECO:0008006" key="4">
    <source>
        <dbReference type="Google" id="ProtNLM"/>
    </source>
</evidence>
<dbReference type="EMBL" id="JAOYEY010000019">
    <property type="protein sequence ID" value="MCV9884513.1"/>
    <property type="molecule type" value="Genomic_DNA"/>
</dbReference>
<comment type="caution">
    <text evidence="2">The sequence shown here is derived from an EMBL/GenBank/DDBJ whole genome shotgun (WGS) entry which is preliminary data.</text>
</comment>
<evidence type="ECO:0000256" key="1">
    <source>
        <dbReference type="SAM" id="Coils"/>
    </source>
</evidence>
<evidence type="ECO:0000313" key="3">
    <source>
        <dbReference type="Proteomes" id="UP001526147"/>
    </source>
</evidence>
<name>A0ABT3DCD6_9BACI</name>
<keyword evidence="1" id="KW-0175">Coiled coil</keyword>
<organism evidence="2 3">
    <name type="scientific">Metabacillus halosaccharovorans</name>
    <dbReference type="NCBI Taxonomy" id="930124"/>
    <lineage>
        <taxon>Bacteria</taxon>
        <taxon>Bacillati</taxon>
        <taxon>Bacillota</taxon>
        <taxon>Bacilli</taxon>
        <taxon>Bacillales</taxon>
        <taxon>Bacillaceae</taxon>
        <taxon>Metabacillus</taxon>
    </lineage>
</organism>
<dbReference type="SUPFAM" id="SSF57997">
    <property type="entry name" value="Tropomyosin"/>
    <property type="match status" value="1"/>
</dbReference>
<reference evidence="2 3" key="1">
    <citation type="submission" date="2022-10" db="EMBL/GenBank/DDBJ databases">
        <title>Draft genome assembly of moderately radiation resistant bacterium Metabacillus halosaccharovorans.</title>
        <authorList>
            <person name="Pal S."/>
            <person name="Gopinathan A."/>
        </authorList>
    </citation>
    <scope>NUCLEOTIDE SEQUENCE [LARGE SCALE GENOMIC DNA]</scope>
    <source>
        <strain evidence="2 3">VITHBRA001</strain>
    </source>
</reference>
<sequence>MDKVLQFMISIEKKLDHISKDVHDVKDGIVRLEGRMDNLESRMETIEGRMEHLEKRVDSLETRMDNLETKVDNMTTEFRSHFVKIETELEQHRGAFKGYEMNVNDLKSGVYHLSSQMGIHDTRIKVMEERLKI</sequence>
<evidence type="ECO:0000313" key="2">
    <source>
        <dbReference type="EMBL" id="MCV9884513.1"/>
    </source>
</evidence>
<protein>
    <recommendedName>
        <fullName evidence="4">t-SNARE coiled-coil homology domain-containing protein</fullName>
    </recommendedName>
</protein>
<dbReference type="Proteomes" id="UP001526147">
    <property type="component" value="Unassembled WGS sequence"/>
</dbReference>
<gene>
    <name evidence="2" type="ORF">OIH86_02485</name>
</gene>
<accession>A0ABT3DCD6</accession>
<feature type="coiled-coil region" evidence="1">
    <location>
        <begin position="22"/>
        <end position="77"/>
    </location>
</feature>
<proteinExistence type="predicted"/>
<dbReference type="Gene3D" id="1.20.5.340">
    <property type="match status" value="1"/>
</dbReference>